<evidence type="ECO:0000256" key="3">
    <source>
        <dbReference type="ARBA" id="ARBA00022577"/>
    </source>
</evidence>
<reference evidence="7 8" key="1">
    <citation type="journal article" date="2013" name="Front. Plant Sci.">
        <title>The Reference Genome of the Halophytic Plant Eutrema salsugineum.</title>
        <authorList>
            <person name="Yang R."/>
            <person name="Jarvis D.E."/>
            <person name="Chen H."/>
            <person name="Beilstein M.A."/>
            <person name="Grimwood J."/>
            <person name="Jenkins J."/>
            <person name="Shu S."/>
            <person name="Prochnik S."/>
            <person name="Xin M."/>
            <person name="Ma C."/>
            <person name="Schmutz J."/>
            <person name="Wing R.A."/>
            <person name="Mitchell-Olds T."/>
            <person name="Schumaker K.S."/>
            <person name="Wang X."/>
        </authorList>
    </citation>
    <scope>NUCLEOTIDE SEQUENCE [LARGE SCALE GENOMIC DNA]</scope>
</reference>
<evidence type="ECO:0000256" key="2">
    <source>
        <dbReference type="ARBA" id="ARBA00022529"/>
    </source>
</evidence>
<evidence type="ECO:0000256" key="4">
    <source>
        <dbReference type="ARBA" id="ARBA00022821"/>
    </source>
</evidence>
<evidence type="ECO:0000313" key="7">
    <source>
        <dbReference type="EMBL" id="ESQ43057.1"/>
    </source>
</evidence>
<keyword evidence="5" id="KW-1015">Disulfide bond</keyword>
<dbReference type="EMBL" id="KI517464">
    <property type="protein sequence ID" value="ESQ43057.1"/>
    <property type="molecule type" value="Genomic_DNA"/>
</dbReference>
<proteinExistence type="inferred from homology"/>
<evidence type="ECO:0000256" key="5">
    <source>
        <dbReference type="ARBA" id="ARBA00023157"/>
    </source>
</evidence>
<keyword evidence="2" id="KW-0929">Antimicrobial</keyword>
<name>V4LKU8_EUTSA</name>
<feature type="domain" description="Defensin-like" evidence="6">
    <location>
        <begin position="56"/>
        <end position="104"/>
    </location>
</feature>
<sequence length="112" mass="12415">SSTSQLVDLAARRLRSLSTSQFFAYLAVRRTRAALFQRTGRRAIVGGIGINARTVPPTCYEECNVTFQNNECNKMCVGLAYKNGSCIDPEGVKQPKFYRCCCNPIILSPPSF</sequence>
<comment type="similarity">
    <text evidence="1">Belongs to the DEFL family.</text>
</comment>
<keyword evidence="3" id="KW-0295">Fungicide</keyword>
<dbReference type="Gramene" id="ESQ43057">
    <property type="protein sequence ID" value="ESQ43057"/>
    <property type="gene ID" value="EUTSA_v10015265mg"/>
</dbReference>
<dbReference type="Proteomes" id="UP000030689">
    <property type="component" value="Unassembled WGS sequence"/>
</dbReference>
<dbReference type="Pfam" id="PF24552">
    <property type="entry name" value="Defensin"/>
    <property type="match status" value="1"/>
</dbReference>
<evidence type="ECO:0000256" key="1">
    <source>
        <dbReference type="ARBA" id="ARBA00006722"/>
    </source>
</evidence>
<dbReference type="GO" id="GO:0031640">
    <property type="term" value="P:killing of cells of another organism"/>
    <property type="evidence" value="ECO:0007669"/>
    <property type="project" value="UniProtKB-KW"/>
</dbReference>
<dbReference type="AlphaFoldDB" id="V4LKU8"/>
<keyword evidence="8" id="KW-1185">Reference proteome</keyword>
<protein>
    <recommendedName>
        <fullName evidence="6">Defensin-like domain-containing protein</fullName>
    </recommendedName>
</protein>
<dbReference type="InterPro" id="IPR056373">
    <property type="entry name" value="Defensin-like_dom"/>
</dbReference>
<evidence type="ECO:0000313" key="8">
    <source>
        <dbReference type="Proteomes" id="UP000030689"/>
    </source>
</evidence>
<accession>V4LKU8</accession>
<keyword evidence="4" id="KW-0611">Plant defense</keyword>
<gene>
    <name evidence="7" type="ORF">EUTSA_v10015265mg</name>
</gene>
<dbReference type="GO" id="GO:0050832">
    <property type="term" value="P:defense response to fungus"/>
    <property type="evidence" value="ECO:0007669"/>
    <property type="project" value="UniProtKB-KW"/>
</dbReference>
<organism evidence="7 8">
    <name type="scientific">Eutrema salsugineum</name>
    <name type="common">Saltwater cress</name>
    <name type="synonym">Sisymbrium salsugineum</name>
    <dbReference type="NCBI Taxonomy" id="72664"/>
    <lineage>
        <taxon>Eukaryota</taxon>
        <taxon>Viridiplantae</taxon>
        <taxon>Streptophyta</taxon>
        <taxon>Embryophyta</taxon>
        <taxon>Tracheophyta</taxon>
        <taxon>Spermatophyta</taxon>
        <taxon>Magnoliopsida</taxon>
        <taxon>eudicotyledons</taxon>
        <taxon>Gunneridae</taxon>
        <taxon>Pentapetalae</taxon>
        <taxon>rosids</taxon>
        <taxon>malvids</taxon>
        <taxon>Brassicales</taxon>
        <taxon>Brassicaceae</taxon>
        <taxon>Eutremeae</taxon>
        <taxon>Eutrema</taxon>
    </lineage>
</organism>
<dbReference type="KEGG" id="eus:EUTSA_v10015265mg"/>
<evidence type="ECO:0000259" key="6">
    <source>
        <dbReference type="Pfam" id="PF24552"/>
    </source>
</evidence>
<feature type="non-terminal residue" evidence="7">
    <location>
        <position position="1"/>
    </location>
</feature>